<feature type="region of interest" description="Disordered" evidence="1">
    <location>
        <begin position="211"/>
        <end position="347"/>
    </location>
</feature>
<evidence type="ECO:0000256" key="1">
    <source>
        <dbReference type="SAM" id="MobiDB-lite"/>
    </source>
</evidence>
<dbReference type="STRING" id="555512.SAMN04487993_10442"/>
<evidence type="ECO:0000313" key="2">
    <source>
        <dbReference type="EMBL" id="SDJ54503.1"/>
    </source>
</evidence>
<accession>A0A1G8UL48</accession>
<keyword evidence="3" id="KW-1185">Reference proteome</keyword>
<gene>
    <name evidence="2" type="ORF">SAMN04487993_10442</name>
</gene>
<dbReference type="Proteomes" id="UP000199093">
    <property type="component" value="Unassembled WGS sequence"/>
</dbReference>
<name>A0A1G8UL48_9RHOB</name>
<organism evidence="2 3">
    <name type="scientific">Salipiger marinus</name>
    <dbReference type="NCBI Taxonomy" id="555512"/>
    <lineage>
        <taxon>Bacteria</taxon>
        <taxon>Pseudomonadati</taxon>
        <taxon>Pseudomonadota</taxon>
        <taxon>Alphaproteobacteria</taxon>
        <taxon>Rhodobacterales</taxon>
        <taxon>Roseobacteraceae</taxon>
        <taxon>Salipiger</taxon>
    </lineage>
</organism>
<feature type="compositionally biased region" description="Basic and acidic residues" evidence="1">
    <location>
        <begin position="559"/>
        <end position="569"/>
    </location>
</feature>
<dbReference type="AlphaFoldDB" id="A0A1G8UL48"/>
<feature type="region of interest" description="Disordered" evidence="1">
    <location>
        <begin position="54"/>
        <end position="183"/>
    </location>
</feature>
<protein>
    <submittedName>
        <fullName evidence="2">Uncharacterized protein</fullName>
    </submittedName>
</protein>
<evidence type="ECO:0000313" key="3">
    <source>
        <dbReference type="Proteomes" id="UP000199093"/>
    </source>
</evidence>
<reference evidence="2 3" key="1">
    <citation type="submission" date="2016-10" db="EMBL/GenBank/DDBJ databases">
        <authorList>
            <person name="de Groot N.N."/>
        </authorList>
    </citation>
    <scope>NUCLEOTIDE SEQUENCE [LARGE SCALE GENOMIC DNA]</scope>
    <source>
        <strain evidence="2 3">DSM 26424</strain>
    </source>
</reference>
<feature type="compositionally biased region" description="Acidic residues" evidence="1">
    <location>
        <begin position="76"/>
        <end position="90"/>
    </location>
</feature>
<feature type="compositionally biased region" description="Polar residues" evidence="1">
    <location>
        <begin position="382"/>
        <end position="395"/>
    </location>
</feature>
<proteinExistence type="predicted"/>
<feature type="region of interest" description="Disordered" evidence="1">
    <location>
        <begin position="372"/>
        <end position="420"/>
    </location>
</feature>
<feature type="region of interest" description="Disordered" evidence="1">
    <location>
        <begin position="523"/>
        <end position="569"/>
    </location>
</feature>
<sequence>MLPQLTAIFGRIAVLVDRVGKPDEGADFLSVLQQFDRASAPSADQSASVFFGVAEAGPSPEEGEVEPMVTVKDAPDSDDFSPFEEGESDSLPEPPDLNPLPAQTEVSAAHPVQQEEPEKSSRDALPLADVPHGLPAEELDAQDGGEPERQLVSREAVPGRLGPGSVKGEQEGAQSRQDKRSLLPLARSFSESKTSTKVQFGVVDPQTLPLQSKSRAVDSRPFVVPGFPGQSHGPSKVMQPGAVPQLPDHSTGHGQPDGPHIGSEGPEVRPELQALQALPARTAPTKEVPAQAGKQASTLPYALSPRDVPKEALRKPQVSEPLDPATDRAAPQLAPSRLQPIDLPDTRSLGAPLQAIAEVARDDGEAVVPKMRREPARASDPGTANQVTLRTSSPASVGAEEALQLRKVPPADAPMGRVHHHKQPLDVLVRTTPDLASAQNFVPELETPLQPKRAIEPVQNLLPQRAPTHSRPRNSFGLLAPEVRSASSAMVPSIKVSEGALGSNFSSDPENNLNHKVGEMPSLNLLGKNTHQDSHSGVTQPEAEREKGRFPTRLPELSEPERRLPTRPC</sequence>
<dbReference type="EMBL" id="FNEJ01000044">
    <property type="protein sequence ID" value="SDJ54503.1"/>
    <property type="molecule type" value="Genomic_DNA"/>
</dbReference>